<dbReference type="PROSITE" id="PS51186">
    <property type="entry name" value="GNAT"/>
    <property type="match status" value="1"/>
</dbReference>
<dbReference type="SUPFAM" id="SSF55729">
    <property type="entry name" value="Acyl-CoA N-acyltransferases (Nat)"/>
    <property type="match status" value="1"/>
</dbReference>
<keyword evidence="2" id="KW-0012">Acyltransferase</keyword>
<feature type="domain" description="N-acetyltransferase" evidence="1">
    <location>
        <begin position="38"/>
        <end position="186"/>
    </location>
</feature>
<organism evidence="2 3">
    <name type="scientific">Neokomagataea anthophila</name>
    <dbReference type="NCBI Taxonomy" id="2826925"/>
    <lineage>
        <taxon>Bacteria</taxon>
        <taxon>Pseudomonadati</taxon>
        <taxon>Pseudomonadota</taxon>
        <taxon>Alphaproteobacteria</taxon>
        <taxon>Acetobacterales</taxon>
        <taxon>Acetobacteraceae</taxon>
        <taxon>Neokomagataea</taxon>
    </lineage>
</organism>
<accession>A0ABS5E5J9</accession>
<reference evidence="2 3" key="1">
    <citation type="submission" date="2021-04" db="EMBL/GenBank/DDBJ databases">
        <title>The complete genome sequence of Neokomagataea sp. TBRC 2177.</title>
        <authorList>
            <person name="Charoenyingcharoen P."/>
            <person name="Yukphan P."/>
        </authorList>
    </citation>
    <scope>NUCLEOTIDE SEQUENCE [LARGE SCALE GENOMIC DNA]</scope>
    <source>
        <strain evidence="2 3">TBRC 2177</strain>
    </source>
</reference>
<sequence>MVAYWLRACGPTTRLDVDVTFLELLRGGTDVPPLPEGLVLTRLAPSAVGLYRRLYRDVGAAYCWWMRRKMPEDALAALLSDPERFIMVLHDRQGAPLGFYELHHVSLMVSEIAYFGLLPCAIGHGLGRFLLERAVAHAFCLGVSKLEVNTCTLDHPRALPNYKKVGFQVTRVIRERWDVPQECLPTQGE</sequence>
<evidence type="ECO:0000259" key="1">
    <source>
        <dbReference type="PROSITE" id="PS51186"/>
    </source>
</evidence>
<dbReference type="EMBL" id="JAGRQH010000002">
    <property type="protein sequence ID" value="MBR0559081.1"/>
    <property type="molecule type" value="Genomic_DNA"/>
</dbReference>
<dbReference type="EC" id="2.3.1.-" evidence="2"/>
<proteinExistence type="predicted"/>
<keyword evidence="2" id="KW-0808">Transferase</keyword>
<keyword evidence="3" id="KW-1185">Reference proteome</keyword>
<evidence type="ECO:0000313" key="2">
    <source>
        <dbReference type="EMBL" id="MBR0559081.1"/>
    </source>
</evidence>
<name>A0ABS5E5J9_9PROT</name>
<dbReference type="Pfam" id="PF00583">
    <property type="entry name" value="Acetyltransf_1"/>
    <property type="match status" value="1"/>
</dbReference>
<dbReference type="InterPro" id="IPR000182">
    <property type="entry name" value="GNAT_dom"/>
</dbReference>
<comment type="caution">
    <text evidence="2">The sequence shown here is derived from an EMBL/GenBank/DDBJ whole genome shotgun (WGS) entry which is preliminary data.</text>
</comment>
<dbReference type="Proteomes" id="UP000677812">
    <property type="component" value="Unassembled WGS sequence"/>
</dbReference>
<dbReference type="Gene3D" id="3.40.630.30">
    <property type="match status" value="1"/>
</dbReference>
<evidence type="ECO:0000313" key="3">
    <source>
        <dbReference type="Proteomes" id="UP000677812"/>
    </source>
</evidence>
<gene>
    <name evidence="2" type="ORF">KB213_03270</name>
</gene>
<dbReference type="GO" id="GO:0016746">
    <property type="term" value="F:acyltransferase activity"/>
    <property type="evidence" value="ECO:0007669"/>
    <property type="project" value="UniProtKB-KW"/>
</dbReference>
<dbReference type="InterPro" id="IPR016181">
    <property type="entry name" value="Acyl_CoA_acyltransferase"/>
</dbReference>
<protein>
    <submittedName>
        <fullName evidence="2">GNAT family N-acetyltransferase</fullName>
        <ecNumber evidence="2">2.3.1.-</ecNumber>
    </submittedName>
</protein>